<keyword evidence="3" id="KW-0833">Ubl conjugation pathway</keyword>
<feature type="domain" description="DUF1565" evidence="6">
    <location>
        <begin position="79"/>
        <end position="344"/>
    </location>
</feature>
<gene>
    <name evidence="7" type="ORF">D5R40_14130</name>
</gene>
<evidence type="ECO:0000256" key="4">
    <source>
        <dbReference type="SAM" id="MobiDB-lite"/>
    </source>
</evidence>
<feature type="compositionally biased region" description="Polar residues" evidence="4">
    <location>
        <begin position="390"/>
        <end position="436"/>
    </location>
</feature>
<keyword evidence="5" id="KW-1133">Transmembrane helix</keyword>
<dbReference type="InterPro" id="IPR011050">
    <property type="entry name" value="Pectin_lyase_fold/virulence"/>
</dbReference>
<evidence type="ECO:0000259" key="6">
    <source>
        <dbReference type="Pfam" id="PF07602"/>
    </source>
</evidence>
<evidence type="ECO:0000256" key="1">
    <source>
        <dbReference type="ARBA" id="ARBA00004906"/>
    </source>
</evidence>
<proteinExistence type="predicted"/>
<accession>A0A3N6N917</accession>
<dbReference type="Gene3D" id="2.160.20.10">
    <property type="entry name" value="Single-stranded right-handed beta-helix, Pectin lyase-like"/>
    <property type="match status" value="1"/>
</dbReference>
<feature type="transmembrane region" description="Helical" evidence="5">
    <location>
        <begin position="32"/>
        <end position="54"/>
    </location>
</feature>
<dbReference type="PANTHER" id="PTHR22990:SF15">
    <property type="entry name" value="F-BOX ONLY PROTEIN 10"/>
    <property type="match status" value="1"/>
</dbReference>
<dbReference type="InterPro" id="IPR051550">
    <property type="entry name" value="SCF-Subunits/Alg-Epimerases"/>
</dbReference>
<comment type="caution">
    <text evidence="7">The sequence shown here is derived from an EMBL/GenBank/DDBJ whole genome shotgun (WGS) entry which is preliminary data.</text>
</comment>
<dbReference type="AlphaFoldDB" id="A0A3N6N917"/>
<keyword evidence="2" id="KW-0677">Repeat</keyword>
<feature type="region of interest" description="Disordered" evidence="4">
    <location>
        <begin position="366"/>
        <end position="455"/>
    </location>
</feature>
<evidence type="ECO:0000313" key="8">
    <source>
        <dbReference type="Proteomes" id="UP000269154"/>
    </source>
</evidence>
<keyword evidence="5" id="KW-0812">Transmembrane</keyword>
<dbReference type="EMBL" id="RCBY01000070">
    <property type="protein sequence ID" value="RQH42970.1"/>
    <property type="molecule type" value="Genomic_DNA"/>
</dbReference>
<dbReference type="SUPFAM" id="SSF51126">
    <property type="entry name" value="Pectin lyase-like"/>
    <property type="match status" value="1"/>
</dbReference>
<dbReference type="Gene3D" id="3.30.1910.20">
    <property type="entry name" value="asparaginyl-tRNA synthetase, N-terminal domain"/>
    <property type="match status" value="1"/>
</dbReference>
<feature type="compositionally biased region" description="Basic and acidic residues" evidence="4">
    <location>
        <begin position="379"/>
        <end position="389"/>
    </location>
</feature>
<evidence type="ECO:0000256" key="2">
    <source>
        <dbReference type="ARBA" id="ARBA00022737"/>
    </source>
</evidence>
<evidence type="ECO:0000256" key="5">
    <source>
        <dbReference type="SAM" id="Phobius"/>
    </source>
</evidence>
<reference evidence="7 8" key="1">
    <citation type="journal article" date="2018" name="ACS Chem. Biol.">
        <title>Ketoreductase domain dysfunction expands chemodiversity: malyngamide biosynthesis in the cyanobacterium Okeania hirsuta.</title>
        <authorList>
            <person name="Moss N.A."/>
            <person name="Leao T."/>
            <person name="Rankin M."/>
            <person name="McCullough T.M."/>
            <person name="Qu P."/>
            <person name="Korobeynikov A."/>
            <person name="Smith J.L."/>
            <person name="Gerwick L."/>
            <person name="Gerwick W.H."/>
        </authorList>
    </citation>
    <scope>NUCLEOTIDE SEQUENCE [LARGE SCALE GENOMIC DNA]</scope>
    <source>
        <strain evidence="7 8">PAB10Feb10-1</strain>
    </source>
</reference>
<dbReference type="Pfam" id="PF07602">
    <property type="entry name" value="DUF1565"/>
    <property type="match status" value="1"/>
</dbReference>
<evidence type="ECO:0000313" key="7">
    <source>
        <dbReference type="EMBL" id="RQH42970.1"/>
    </source>
</evidence>
<dbReference type="InterPro" id="IPR022441">
    <property type="entry name" value="Para_beta_helix_rpt-2"/>
</dbReference>
<organism evidence="7 8">
    <name type="scientific">Okeania hirsuta</name>
    <dbReference type="NCBI Taxonomy" id="1458930"/>
    <lineage>
        <taxon>Bacteria</taxon>
        <taxon>Bacillati</taxon>
        <taxon>Cyanobacteriota</taxon>
        <taxon>Cyanophyceae</taxon>
        <taxon>Oscillatoriophycideae</taxon>
        <taxon>Oscillatoriales</taxon>
        <taxon>Microcoleaceae</taxon>
        <taxon>Okeania</taxon>
    </lineage>
</organism>
<dbReference type="InterPro" id="IPR011459">
    <property type="entry name" value="DUF1565"/>
</dbReference>
<comment type="pathway">
    <text evidence="1">Protein modification; protein ubiquitination.</text>
</comment>
<dbReference type="OrthoDB" id="9759810at2"/>
<keyword evidence="8" id="KW-1185">Reference proteome</keyword>
<dbReference type="SMART" id="SM00710">
    <property type="entry name" value="PbH1"/>
    <property type="match status" value="7"/>
</dbReference>
<dbReference type="Proteomes" id="UP000269154">
    <property type="component" value="Unassembled WGS sequence"/>
</dbReference>
<protein>
    <submittedName>
        <fullName evidence="7">DUF1565 domain-containing protein</fullName>
    </submittedName>
</protein>
<dbReference type="InterPro" id="IPR012334">
    <property type="entry name" value="Pectin_lyas_fold"/>
</dbReference>
<dbReference type="PANTHER" id="PTHR22990">
    <property type="entry name" value="F-BOX ONLY PROTEIN"/>
    <property type="match status" value="1"/>
</dbReference>
<dbReference type="NCBIfam" id="TIGR03804">
    <property type="entry name" value="para_beta_helix"/>
    <property type="match status" value="2"/>
</dbReference>
<keyword evidence="5" id="KW-0472">Membrane</keyword>
<name>A0A3N6N917_9CYAN</name>
<dbReference type="InterPro" id="IPR006626">
    <property type="entry name" value="PbH1"/>
</dbReference>
<evidence type="ECO:0000256" key="3">
    <source>
        <dbReference type="ARBA" id="ARBA00022786"/>
    </source>
</evidence>
<sequence length="633" mass="68226">MSQFPRKKAVKQIFILFSQENNQTNLLRKINFLSPILATALLGVFTSASLAVPFSQQVAQSPETPANSQINVLYVSSSIGSDSGDGTKTAPLKTITYALKIAQPHTTILLAPGTYNRRTGEKFPLILQPKITIKGNYFNRGKNVLIQGGGNFNSPTLNRKNITIVAANESNLSGVTVINPNLQGYGLWIESSGCVISKNTLSGNTVNGISIAGSNTAIIQENNFYENGVSGITIYHNSQPEIRDNLFQNTGIGMKISDDAAPKVVGNRLIENQSGIIIQGNARPILRGNYIEGNRQDGVAVIAKSLPDLGNSQEPGRNTIRNNIRYNIYHAVKGQTLPAYGNSLGGGRNYGSIDIAGKIAPPPRVAPLPNIVTTPTVNRETESVQEKSVTETASTEPEIQTTPKKSNISASAEKLQGQNSSDSIISRQRPGNSTTILIPVPAPETTRSRGNSYQTTTHQGNLQRLLQTNPNYQNTRAIEIPVSPPESGSRTLERWRNLPPSSTNPSFEPTTPVASPGLLSVPSTNIPLGRGGYVPPGIGRNQNPNPNPLPRLSLRRNSQSRAAALGLRYRVVVNVNNAAQTYKLRSLVPDAFSTNINGNSVMQAGAFRSRLEADQLLKVLRNNGLNAKIILIN</sequence>